<accession>A0AAD9S4G9</accession>
<evidence type="ECO:0000313" key="2">
    <source>
        <dbReference type="Proteomes" id="UP001265746"/>
    </source>
</evidence>
<sequence>MRLHDGLARERYFDKFSDAACEEVDRYFKEAEKKRKVIQQRRRRREQSLAAAAAELHKAREEAETSTGAQKIAYLRRVERVYKKHKHIKSKIEVSAVVDQEFFTQRRGSTALPKDQTSLRLFRIETPAFPFPTVTKHVAYNNGRNAGETHSGNLGASTVPVPVLAPNPGSTARRRPEPLPPLVQGLSFLADPVAKLPEWANCLDSPLSSPRVEYGEEQMKSRREYSNTSRSQRVKTVAGDILVALRSMTRAYKRALELSETNSSQLNQTSSGLKGIGQKTASRSSIENAIDISLSHKDSNLTGEVESAKRAQEVTAQCLRVDKGSDRIRFEITQDTAQENWHLVSKFFTGRQLYSPKRSHFAALLSSTRTRDIATRPRVKFVADRPKDVRLLIVHITGIELPVPCNSCASGHGPFKKCIAISKQAAGETTCGIVCCTNCATDDKLQRKCNVEELLRQPIRRGREVAAPGSTEVNEDKRSVPDAIAMELDTVSVDDGELNRHDGTLLPVALELSRTAPRRRTNEAFQAKINARKVPTSQDGPIPVNWMRRSNTARRTESQLPGRLLPETSKQAELNISSHEAKLDYRFAFGVHVIPYDGSLLFDTEPSNVRLCSLMIGKIAVDLQGHSPFIIGPGGIFQLMTGMCGQIMNVSEVDAVLHVSTVKR</sequence>
<dbReference type="AlphaFoldDB" id="A0AAD9S4G9"/>
<comment type="caution">
    <text evidence="1">The sequence shown here is derived from an EMBL/GenBank/DDBJ whole genome shotgun (WGS) entry which is preliminary data.</text>
</comment>
<protein>
    <submittedName>
        <fullName evidence="1">Uncharacterized protein</fullName>
    </submittedName>
</protein>
<name>A0AAD9S4G9_PHOAM</name>
<keyword evidence="2" id="KW-1185">Reference proteome</keyword>
<evidence type="ECO:0000313" key="1">
    <source>
        <dbReference type="EMBL" id="KAK2598405.1"/>
    </source>
</evidence>
<gene>
    <name evidence="1" type="ORF">N8I77_011825</name>
</gene>
<proteinExistence type="predicted"/>
<dbReference type="Proteomes" id="UP001265746">
    <property type="component" value="Unassembled WGS sequence"/>
</dbReference>
<dbReference type="InterPro" id="IPR022190">
    <property type="entry name" value="DUF3716"/>
</dbReference>
<organism evidence="1 2">
    <name type="scientific">Phomopsis amygdali</name>
    <name type="common">Fusicoccum amygdali</name>
    <dbReference type="NCBI Taxonomy" id="1214568"/>
    <lineage>
        <taxon>Eukaryota</taxon>
        <taxon>Fungi</taxon>
        <taxon>Dikarya</taxon>
        <taxon>Ascomycota</taxon>
        <taxon>Pezizomycotina</taxon>
        <taxon>Sordariomycetes</taxon>
        <taxon>Sordariomycetidae</taxon>
        <taxon>Diaporthales</taxon>
        <taxon>Diaporthaceae</taxon>
        <taxon>Diaporthe</taxon>
    </lineage>
</organism>
<dbReference type="Pfam" id="PF12511">
    <property type="entry name" value="DUF3716"/>
    <property type="match status" value="1"/>
</dbReference>
<dbReference type="EMBL" id="JAUJFL010000008">
    <property type="protein sequence ID" value="KAK2598405.1"/>
    <property type="molecule type" value="Genomic_DNA"/>
</dbReference>
<reference evidence="1" key="1">
    <citation type="submission" date="2023-06" db="EMBL/GenBank/DDBJ databases">
        <authorList>
            <person name="Noh H."/>
        </authorList>
    </citation>
    <scope>NUCLEOTIDE SEQUENCE</scope>
    <source>
        <strain evidence="1">DUCC20226</strain>
    </source>
</reference>